<keyword evidence="4" id="KW-1185">Reference proteome</keyword>
<sequence length="105" mass="11684">MQSGHHRSPPSPLETSIKKLKQLTTTAMSTNAESLALAQMVKEIFSSPSFVQQMCNSLLTSDLFINSIATVVEEAVNKYRYQVEELESELKRANDNILLLQGQAN</sequence>
<feature type="coiled-coil region" evidence="1">
    <location>
        <begin position="69"/>
        <end position="103"/>
    </location>
</feature>
<keyword evidence="1" id="KW-0175">Coiled coil</keyword>
<gene>
    <name evidence="2" type="ORF">GPM918_LOCUS32039</name>
    <name evidence="3" type="ORF">SRO942_LOCUS32695</name>
</gene>
<dbReference type="Proteomes" id="UP000663829">
    <property type="component" value="Unassembled WGS sequence"/>
</dbReference>
<evidence type="ECO:0000256" key="1">
    <source>
        <dbReference type="SAM" id="Coils"/>
    </source>
</evidence>
<dbReference type="Proteomes" id="UP000681722">
    <property type="component" value="Unassembled WGS sequence"/>
</dbReference>
<comment type="caution">
    <text evidence="2">The sequence shown here is derived from an EMBL/GenBank/DDBJ whole genome shotgun (WGS) entry which is preliminary data.</text>
</comment>
<protein>
    <submittedName>
        <fullName evidence="2">Uncharacterized protein</fullName>
    </submittedName>
</protein>
<proteinExistence type="predicted"/>
<evidence type="ECO:0000313" key="4">
    <source>
        <dbReference type="Proteomes" id="UP000663829"/>
    </source>
</evidence>
<evidence type="ECO:0000313" key="2">
    <source>
        <dbReference type="EMBL" id="CAF1374867.1"/>
    </source>
</evidence>
<evidence type="ECO:0000313" key="3">
    <source>
        <dbReference type="EMBL" id="CAF4264410.1"/>
    </source>
</evidence>
<feature type="non-terminal residue" evidence="2">
    <location>
        <position position="105"/>
    </location>
</feature>
<accession>A0A815IXT5</accession>
<dbReference type="EMBL" id="CAJNOQ010016117">
    <property type="protein sequence ID" value="CAF1374867.1"/>
    <property type="molecule type" value="Genomic_DNA"/>
</dbReference>
<dbReference type="EMBL" id="CAJOBC010077837">
    <property type="protein sequence ID" value="CAF4264410.1"/>
    <property type="molecule type" value="Genomic_DNA"/>
</dbReference>
<organism evidence="2 4">
    <name type="scientific">Didymodactylos carnosus</name>
    <dbReference type="NCBI Taxonomy" id="1234261"/>
    <lineage>
        <taxon>Eukaryota</taxon>
        <taxon>Metazoa</taxon>
        <taxon>Spiralia</taxon>
        <taxon>Gnathifera</taxon>
        <taxon>Rotifera</taxon>
        <taxon>Eurotatoria</taxon>
        <taxon>Bdelloidea</taxon>
        <taxon>Philodinida</taxon>
        <taxon>Philodinidae</taxon>
        <taxon>Didymodactylos</taxon>
    </lineage>
</organism>
<dbReference type="AlphaFoldDB" id="A0A815IXT5"/>
<reference evidence="2" key="1">
    <citation type="submission" date="2021-02" db="EMBL/GenBank/DDBJ databases">
        <authorList>
            <person name="Nowell W R."/>
        </authorList>
    </citation>
    <scope>NUCLEOTIDE SEQUENCE</scope>
</reference>
<name>A0A815IXT5_9BILA</name>
<dbReference type="OrthoDB" id="7048166at2759"/>